<organism evidence="4 5">
    <name type="scientific">Fulvivirga sediminis</name>
    <dbReference type="NCBI Taxonomy" id="2803949"/>
    <lineage>
        <taxon>Bacteria</taxon>
        <taxon>Pseudomonadati</taxon>
        <taxon>Bacteroidota</taxon>
        <taxon>Cytophagia</taxon>
        <taxon>Cytophagales</taxon>
        <taxon>Fulvivirgaceae</taxon>
        <taxon>Fulvivirga</taxon>
    </lineage>
</organism>
<feature type="domain" description="Peptidase S9 prolyl oligopeptidase catalytic" evidence="2">
    <location>
        <begin position="537"/>
        <end position="735"/>
    </location>
</feature>
<protein>
    <submittedName>
        <fullName evidence="4">S9 family peptidase</fullName>
    </submittedName>
</protein>
<feature type="chain" id="PRO_5036723307" evidence="1">
    <location>
        <begin position="23"/>
        <end position="748"/>
    </location>
</feature>
<dbReference type="RefSeq" id="WP_202244929.1">
    <property type="nucleotide sequence ID" value="NZ_JAESIY010000007.1"/>
</dbReference>
<evidence type="ECO:0000313" key="4">
    <source>
        <dbReference type="EMBL" id="MBL3657135.1"/>
    </source>
</evidence>
<feature type="domain" description="Dipeptidylpeptidase IV N-terminal" evidence="3">
    <location>
        <begin position="106"/>
        <end position="450"/>
    </location>
</feature>
<feature type="signal peptide" evidence="1">
    <location>
        <begin position="1"/>
        <end position="22"/>
    </location>
</feature>
<dbReference type="Gene3D" id="2.140.10.30">
    <property type="entry name" value="Dipeptidylpeptidase IV, N-terminal domain"/>
    <property type="match status" value="1"/>
</dbReference>
<reference evidence="4" key="1">
    <citation type="submission" date="2021-01" db="EMBL/GenBank/DDBJ databases">
        <title>Fulvivirga kasyanovii gen. nov., sp nov., a novel member of the phylum Bacteroidetes isolated from seawater in a mussel farm.</title>
        <authorList>
            <person name="Zhao L.-H."/>
            <person name="Wang Z.-J."/>
        </authorList>
    </citation>
    <scope>NUCLEOTIDE SEQUENCE</scope>
    <source>
        <strain evidence="4">2943</strain>
    </source>
</reference>
<keyword evidence="5" id="KW-1185">Reference proteome</keyword>
<dbReference type="AlphaFoldDB" id="A0A937FA73"/>
<dbReference type="SUPFAM" id="SSF82171">
    <property type="entry name" value="DPP6 N-terminal domain-like"/>
    <property type="match status" value="1"/>
</dbReference>
<proteinExistence type="predicted"/>
<name>A0A937FA73_9BACT</name>
<dbReference type="GO" id="GO:0008236">
    <property type="term" value="F:serine-type peptidase activity"/>
    <property type="evidence" value="ECO:0007669"/>
    <property type="project" value="InterPro"/>
</dbReference>
<accession>A0A937FA73</accession>
<evidence type="ECO:0000259" key="2">
    <source>
        <dbReference type="Pfam" id="PF00326"/>
    </source>
</evidence>
<dbReference type="GO" id="GO:0006508">
    <property type="term" value="P:proteolysis"/>
    <property type="evidence" value="ECO:0007669"/>
    <property type="project" value="InterPro"/>
</dbReference>
<dbReference type="Pfam" id="PF00326">
    <property type="entry name" value="Peptidase_S9"/>
    <property type="match status" value="1"/>
</dbReference>
<keyword evidence="1" id="KW-0732">Signal</keyword>
<dbReference type="PANTHER" id="PTHR11731:SF193">
    <property type="entry name" value="DIPEPTIDYL PEPTIDASE 9"/>
    <property type="match status" value="1"/>
</dbReference>
<dbReference type="Gene3D" id="3.40.50.1820">
    <property type="entry name" value="alpha/beta hydrolase"/>
    <property type="match status" value="1"/>
</dbReference>
<evidence type="ECO:0000256" key="1">
    <source>
        <dbReference type="SAM" id="SignalP"/>
    </source>
</evidence>
<dbReference type="GO" id="GO:0008239">
    <property type="term" value="F:dipeptidyl-peptidase activity"/>
    <property type="evidence" value="ECO:0007669"/>
    <property type="project" value="TreeGrafter"/>
</dbReference>
<dbReference type="SUPFAM" id="SSF53474">
    <property type="entry name" value="alpha/beta-Hydrolases"/>
    <property type="match status" value="1"/>
</dbReference>
<dbReference type="InterPro" id="IPR001375">
    <property type="entry name" value="Peptidase_S9_cat"/>
</dbReference>
<dbReference type="Proteomes" id="UP000659388">
    <property type="component" value="Unassembled WGS sequence"/>
</dbReference>
<evidence type="ECO:0000259" key="3">
    <source>
        <dbReference type="Pfam" id="PF00930"/>
    </source>
</evidence>
<dbReference type="InterPro" id="IPR002469">
    <property type="entry name" value="Peptidase_S9B_N"/>
</dbReference>
<gene>
    <name evidence="4" type="ORF">JL102_13390</name>
</gene>
<dbReference type="EMBL" id="JAESIY010000007">
    <property type="protein sequence ID" value="MBL3657135.1"/>
    <property type="molecule type" value="Genomic_DNA"/>
</dbReference>
<sequence>MRKYKYSLCMFFMLIAASISEAQQEYSNLRDALFSNGKLAGGSGPQSINWIEGGDLFSFIDTGDDGQPEIKSFDPKSGKKEMIFKAEGIKFPGSDEAFAYESFQWSEDSKYILFQTNFRPVWRRSGISDFYFYSVADKSLKLVAKDAQTAEISPDGSKVGFERGGNLFVFDFNSQKETQLTFDAEEYFYNGRFGWVYEEEFGLAQAWSWSPDSKFIAFWQSDEREVPIFQMTDYAGQHSEYVDVPYPKVGDPNPEVKIGVLDVNAKKKVWMDVPLEGGYIPRIYWTAEAAQLAVVQMNRKQNHLKLYLNDVNSGKGKIIMEEKSEQWIDVFDFFAGINHLFFFPQDKKEFFWISDRDGWSHIYRYDYSGKLINQVTKGDWEVSRVEAVDSKNSTIYYTSTEVSPLERHLYTIKFNGKSKKKLTRTEGHHHLNVAPNGKYYIDNYSNISTPKQVELWSAKGKLIETFENNKNVSTYADEHYYAPKELFNFTTEDGQKLDGYLIKPKDFDPNKKYPLLLNIYGGPGAQSVYNEYATNAWEQYLSQEGYIIASVNNRGSGGYGSDFEKVVYRNLGEQESADFVATVKHLATNPWVDGDKMAIRGHSYGGYMSSYTMLNHPGVFKVSLVGAPVTDWRLYDSIYTERYMDLLNENKDGYIASASSAAAAGLEGKMFIAHSTMDENVHFQNTMQLVKALIDNGKDADLRIYPPGAHGVAYNTMSYILLYAQYVDYLNMNLKGDFNTSEVKSSVE</sequence>
<dbReference type="InterPro" id="IPR050278">
    <property type="entry name" value="Serine_Prot_S9B/DPPIV"/>
</dbReference>
<comment type="caution">
    <text evidence="4">The sequence shown here is derived from an EMBL/GenBank/DDBJ whole genome shotgun (WGS) entry which is preliminary data.</text>
</comment>
<evidence type="ECO:0000313" key="5">
    <source>
        <dbReference type="Proteomes" id="UP000659388"/>
    </source>
</evidence>
<dbReference type="InterPro" id="IPR029058">
    <property type="entry name" value="AB_hydrolase_fold"/>
</dbReference>
<dbReference type="PANTHER" id="PTHR11731">
    <property type="entry name" value="PROTEASE FAMILY S9B,C DIPEPTIDYL-PEPTIDASE IV-RELATED"/>
    <property type="match status" value="1"/>
</dbReference>
<dbReference type="Pfam" id="PF00930">
    <property type="entry name" value="DPPIV_N"/>
    <property type="match status" value="1"/>
</dbReference>